<proteinExistence type="predicted"/>
<accession>A0A0J1L391</accession>
<dbReference type="Gene3D" id="3.90.550.10">
    <property type="entry name" value="Spore Coat Polysaccharide Biosynthesis Protein SpsA, Chain A"/>
    <property type="match status" value="1"/>
</dbReference>
<dbReference type="GO" id="GO:0016779">
    <property type="term" value="F:nucleotidyltransferase activity"/>
    <property type="evidence" value="ECO:0007669"/>
    <property type="project" value="UniProtKB-KW"/>
</dbReference>
<dbReference type="InterPro" id="IPR003329">
    <property type="entry name" value="Cytidylyl_trans"/>
</dbReference>
<comment type="caution">
    <text evidence="1">The sequence shown here is derived from an EMBL/GenBank/DDBJ whole genome shotgun (WGS) entry which is preliminary data.</text>
</comment>
<name>A0A0J1L391_NIACI</name>
<keyword evidence="1" id="KW-0808">Transferase</keyword>
<dbReference type="EMBL" id="LDPH01000025">
    <property type="protein sequence ID" value="KLV23440.1"/>
    <property type="molecule type" value="Genomic_DNA"/>
</dbReference>
<evidence type="ECO:0000313" key="1">
    <source>
        <dbReference type="EMBL" id="KLV23440.1"/>
    </source>
</evidence>
<organism evidence="1 2">
    <name type="scientific">Niallia circulans</name>
    <name type="common">Bacillus circulans</name>
    <dbReference type="NCBI Taxonomy" id="1397"/>
    <lineage>
        <taxon>Bacteria</taxon>
        <taxon>Bacillati</taxon>
        <taxon>Bacillota</taxon>
        <taxon>Bacilli</taxon>
        <taxon>Bacillales</taxon>
        <taxon>Bacillaceae</taxon>
        <taxon>Niallia</taxon>
    </lineage>
</organism>
<evidence type="ECO:0000313" key="2">
    <source>
        <dbReference type="Proteomes" id="UP000036045"/>
    </source>
</evidence>
<dbReference type="OrthoDB" id="9815559at2"/>
<keyword evidence="2" id="KW-1185">Reference proteome</keyword>
<reference evidence="1 2" key="1">
    <citation type="submission" date="2015-05" db="EMBL/GenBank/DDBJ databases">
        <title>Whole genome sequence and identification of bacterial endophytes from Costus igneus.</title>
        <authorList>
            <person name="Lee Y.P."/>
            <person name="Gan H.M."/>
            <person name="Eng W."/>
            <person name="Wheatley M.S."/>
            <person name="Caraballo A."/>
            <person name="Polter S."/>
            <person name="Savka M.A."/>
            <person name="Hudson A.O."/>
        </authorList>
    </citation>
    <scope>NUCLEOTIDE SEQUENCE [LARGE SCALE GENOMIC DNA]</scope>
    <source>
        <strain evidence="1 2">RIT379</strain>
    </source>
</reference>
<dbReference type="SUPFAM" id="SSF53448">
    <property type="entry name" value="Nucleotide-diphospho-sugar transferases"/>
    <property type="match status" value="1"/>
</dbReference>
<dbReference type="RefSeq" id="WP_047943881.1">
    <property type="nucleotide sequence ID" value="NZ_JBANBP010000003.1"/>
</dbReference>
<dbReference type="InterPro" id="IPR029044">
    <property type="entry name" value="Nucleotide-diphossugar_trans"/>
</dbReference>
<dbReference type="CDD" id="cd02518">
    <property type="entry name" value="GT2_SpsF"/>
    <property type="match status" value="1"/>
</dbReference>
<dbReference type="GO" id="GO:0005829">
    <property type="term" value="C:cytosol"/>
    <property type="evidence" value="ECO:0007669"/>
    <property type="project" value="TreeGrafter"/>
</dbReference>
<keyword evidence="1" id="KW-0548">Nucleotidyltransferase</keyword>
<sequence>MKVIAILQARMGSTRLPGKVLLPFGHTNVLDYAVSRCQAAKGIDQVIVATSEKEADNQIVEWCNQNGIEVFQGSEDDVLSRYFECAKQYKADYVIRALGDCPFFHYELADEVIEQTTRVQGDIVIYKKPTPLGLGVEIISSSALTYIYNHGKKDYHREHVTYYAYENRELFKQVNVEIPQYVLDKDVRLTLDTQEDYQLLSVIATHFADNKFISTPDILNYLGGNKELTMINQHIEQKKVK</sequence>
<protein>
    <submittedName>
        <fullName evidence="1">Acylneuraminate cytidylyltransferase</fullName>
    </submittedName>
</protein>
<dbReference type="PANTHER" id="PTHR42866">
    <property type="entry name" value="3-DEOXY-MANNO-OCTULOSONATE CYTIDYLYLTRANSFERASE"/>
    <property type="match status" value="1"/>
</dbReference>
<gene>
    <name evidence="1" type="ORF">ABW02_19270</name>
</gene>
<dbReference type="AlphaFoldDB" id="A0A0J1L391"/>
<dbReference type="PATRIC" id="fig|1397.4.peg.2581"/>
<dbReference type="Proteomes" id="UP000036045">
    <property type="component" value="Unassembled WGS sequence"/>
</dbReference>
<dbReference type="Pfam" id="PF02348">
    <property type="entry name" value="CTP_transf_3"/>
    <property type="match status" value="1"/>
</dbReference>
<dbReference type="PANTHER" id="PTHR42866:SF1">
    <property type="entry name" value="SPORE COAT POLYSACCHARIDE BIOSYNTHESIS PROTEIN SPSF"/>
    <property type="match status" value="1"/>
</dbReference>